<keyword evidence="5" id="KW-0521">NADP</keyword>
<dbReference type="SUPFAM" id="SSF53597">
    <property type="entry name" value="Dihydrofolate reductase-like"/>
    <property type="match status" value="1"/>
</dbReference>
<keyword evidence="4" id="KW-0554">One-carbon metabolism</keyword>
<sequence length="168" mass="19057">MKFIAAVDNNWAIGNKGSLLARISEDQKNFRKETMGHVVVLGRKTLEEFPGGRPLKGRTNIILSTNPDYTVQDAVVVHSIDELFEKLSEYESDDIFIIGGQTVYDVLIPYCDTGIVTKIDKSYEADAFIQNLDEMDNWHVENERSGTEPNDVNITFVTYKNSESLYKK</sequence>
<dbReference type="InterPro" id="IPR012259">
    <property type="entry name" value="DHFR"/>
</dbReference>
<evidence type="ECO:0000313" key="9">
    <source>
        <dbReference type="Proteomes" id="UP000283295"/>
    </source>
</evidence>
<reference evidence="8 9" key="1">
    <citation type="submission" date="2018-08" db="EMBL/GenBank/DDBJ databases">
        <title>A genome reference for cultivated species of the human gut microbiota.</title>
        <authorList>
            <person name="Zou Y."/>
            <person name="Xue W."/>
            <person name="Luo G."/>
        </authorList>
    </citation>
    <scope>NUCLEOTIDE SEQUENCE [LARGE SCALE GENOMIC DNA]</scope>
    <source>
        <strain evidence="8 9">AF22-21</strain>
    </source>
</reference>
<dbReference type="PANTHER" id="PTHR48069:SF3">
    <property type="entry name" value="DIHYDROFOLATE REDUCTASE"/>
    <property type="match status" value="1"/>
</dbReference>
<dbReference type="InterPro" id="IPR024072">
    <property type="entry name" value="DHFR-like_dom_sf"/>
</dbReference>
<dbReference type="EMBL" id="QRVK01000015">
    <property type="protein sequence ID" value="RGS42811.1"/>
    <property type="molecule type" value="Genomic_DNA"/>
</dbReference>
<accession>A0A3R5ZLE0</accession>
<organism evidence="8 9">
    <name type="scientific">Coprococcus eutactus</name>
    <dbReference type="NCBI Taxonomy" id="33043"/>
    <lineage>
        <taxon>Bacteria</taxon>
        <taxon>Bacillati</taxon>
        <taxon>Bacillota</taxon>
        <taxon>Clostridia</taxon>
        <taxon>Lachnospirales</taxon>
        <taxon>Lachnospiraceae</taxon>
        <taxon>Coprococcus</taxon>
    </lineage>
</organism>
<dbReference type="GO" id="GO:0046452">
    <property type="term" value="P:dihydrofolate metabolic process"/>
    <property type="evidence" value="ECO:0007669"/>
    <property type="project" value="TreeGrafter"/>
</dbReference>
<dbReference type="Pfam" id="PF00186">
    <property type="entry name" value="DHFR_1"/>
    <property type="match status" value="1"/>
</dbReference>
<dbReference type="GO" id="GO:0046655">
    <property type="term" value="P:folic acid metabolic process"/>
    <property type="evidence" value="ECO:0007669"/>
    <property type="project" value="TreeGrafter"/>
</dbReference>
<evidence type="ECO:0000256" key="1">
    <source>
        <dbReference type="ARBA" id="ARBA00004903"/>
    </source>
</evidence>
<dbReference type="PANTHER" id="PTHR48069">
    <property type="entry name" value="DIHYDROFOLATE REDUCTASE"/>
    <property type="match status" value="1"/>
</dbReference>
<evidence type="ECO:0000256" key="5">
    <source>
        <dbReference type="ARBA" id="ARBA00022857"/>
    </source>
</evidence>
<dbReference type="PRINTS" id="PR00070">
    <property type="entry name" value="DHFR"/>
</dbReference>
<dbReference type="InterPro" id="IPR001796">
    <property type="entry name" value="DHFR_dom"/>
</dbReference>
<comment type="similarity">
    <text evidence="2">Belongs to the dihydrofolate reductase family.</text>
</comment>
<dbReference type="RefSeq" id="WP_022058368.1">
    <property type="nucleotide sequence ID" value="NZ_CABIWG010000001.1"/>
</dbReference>
<dbReference type="CDD" id="cd00209">
    <property type="entry name" value="DHFR"/>
    <property type="match status" value="1"/>
</dbReference>
<feature type="domain" description="DHFR" evidence="7">
    <location>
        <begin position="1"/>
        <end position="161"/>
    </location>
</feature>
<evidence type="ECO:0000256" key="4">
    <source>
        <dbReference type="ARBA" id="ARBA00022563"/>
    </source>
</evidence>
<dbReference type="Proteomes" id="UP000283295">
    <property type="component" value="Unassembled WGS sequence"/>
</dbReference>
<comment type="caution">
    <text evidence="8">The sequence shown here is derived from an EMBL/GenBank/DDBJ whole genome shotgun (WGS) entry which is preliminary data.</text>
</comment>
<protein>
    <recommendedName>
        <fullName evidence="3">dihydrofolate reductase</fullName>
        <ecNumber evidence="3">1.5.1.3</ecNumber>
    </recommendedName>
</protein>
<keyword evidence="6" id="KW-0560">Oxidoreductase</keyword>
<dbReference type="GO" id="GO:0006730">
    <property type="term" value="P:one-carbon metabolic process"/>
    <property type="evidence" value="ECO:0007669"/>
    <property type="project" value="UniProtKB-KW"/>
</dbReference>
<dbReference type="AlphaFoldDB" id="A0A3R5ZLE0"/>
<evidence type="ECO:0000256" key="2">
    <source>
        <dbReference type="ARBA" id="ARBA00009539"/>
    </source>
</evidence>
<dbReference type="OrthoDB" id="9804315at2"/>
<dbReference type="GO" id="GO:0050661">
    <property type="term" value="F:NADP binding"/>
    <property type="evidence" value="ECO:0007669"/>
    <property type="project" value="InterPro"/>
</dbReference>
<evidence type="ECO:0000256" key="3">
    <source>
        <dbReference type="ARBA" id="ARBA00012856"/>
    </source>
</evidence>
<dbReference type="GO" id="GO:0004146">
    <property type="term" value="F:dihydrofolate reductase activity"/>
    <property type="evidence" value="ECO:0007669"/>
    <property type="project" value="UniProtKB-EC"/>
</dbReference>
<dbReference type="UniPathway" id="UPA00077">
    <property type="reaction ID" value="UER00158"/>
</dbReference>
<comment type="pathway">
    <text evidence="1">Cofactor biosynthesis; tetrahydrofolate biosynthesis; 5,6,7,8-tetrahydrofolate from 7,8-dihydrofolate: step 1/1.</text>
</comment>
<dbReference type="EC" id="1.5.1.3" evidence="3"/>
<dbReference type="GO" id="GO:0005829">
    <property type="term" value="C:cytosol"/>
    <property type="evidence" value="ECO:0007669"/>
    <property type="project" value="TreeGrafter"/>
</dbReference>
<evidence type="ECO:0000256" key="6">
    <source>
        <dbReference type="ARBA" id="ARBA00023002"/>
    </source>
</evidence>
<evidence type="ECO:0000259" key="7">
    <source>
        <dbReference type="PROSITE" id="PS51330"/>
    </source>
</evidence>
<proteinExistence type="inferred from homology"/>
<evidence type="ECO:0000313" key="8">
    <source>
        <dbReference type="EMBL" id="RGS42811.1"/>
    </source>
</evidence>
<name>A0A3R5ZLE0_9FIRM</name>
<gene>
    <name evidence="8" type="ORF">DWX94_07390</name>
</gene>
<dbReference type="GO" id="GO:0046654">
    <property type="term" value="P:tetrahydrofolate biosynthetic process"/>
    <property type="evidence" value="ECO:0007669"/>
    <property type="project" value="UniProtKB-UniPathway"/>
</dbReference>
<dbReference type="Gene3D" id="3.40.430.10">
    <property type="entry name" value="Dihydrofolate Reductase, subunit A"/>
    <property type="match status" value="1"/>
</dbReference>
<dbReference type="PROSITE" id="PS51330">
    <property type="entry name" value="DHFR_2"/>
    <property type="match status" value="1"/>
</dbReference>